<comment type="similarity">
    <text evidence="4">Belongs to the glycosyl hydrolase 3 family.</text>
</comment>
<feature type="region of interest" description="Disordered" evidence="21">
    <location>
        <begin position="40"/>
        <end position="79"/>
    </location>
</feature>
<dbReference type="InterPro" id="IPR001764">
    <property type="entry name" value="Glyco_hydro_3_N"/>
</dbReference>
<dbReference type="Gene3D" id="2.60.40.10">
    <property type="entry name" value="Immunoglobulins"/>
    <property type="match status" value="1"/>
</dbReference>
<evidence type="ECO:0000256" key="1">
    <source>
        <dbReference type="ARBA" id="ARBA00000448"/>
    </source>
</evidence>
<dbReference type="GO" id="GO:0009251">
    <property type="term" value="P:glucan catabolic process"/>
    <property type="evidence" value="ECO:0007669"/>
    <property type="project" value="TreeGrafter"/>
</dbReference>
<dbReference type="EMBL" id="JASNWA010000011">
    <property type="protein sequence ID" value="KAK3167679.1"/>
    <property type="molecule type" value="Genomic_DNA"/>
</dbReference>
<dbReference type="PRINTS" id="PR00133">
    <property type="entry name" value="GLHYDRLASE3"/>
</dbReference>
<evidence type="ECO:0000256" key="6">
    <source>
        <dbReference type="ARBA" id="ARBA00022475"/>
    </source>
</evidence>
<dbReference type="EC" id="3.2.1.21" evidence="5"/>
<dbReference type="Pfam" id="PF14310">
    <property type="entry name" value="Fn3-like"/>
    <property type="match status" value="1"/>
</dbReference>
<dbReference type="InterPro" id="IPR013783">
    <property type="entry name" value="Ig-like_fold"/>
</dbReference>
<evidence type="ECO:0000256" key="18">
    <source>
        <dbReference type="ARBA" id="ARBA00041269"/>
    </source>
</evidence>
<evidence type="ECO:0000256" key="11">
    <source>
        <dbReference type="ARBA" id="ARBA00023136"/>
    </source>
</evidence>
<dbReference type="InterPro" id="IPR017853">
    <property type="entry name" value="GH"/>
</dbReference>
<evidence type="ECO:0000256" key="14">
    <source>
        <dbReference type="ARBA" id="ARBA00023295"/>
    </source>
</evidence>
<keyword evidence="12" id="KW-0325">Glycoprotein</keyword>
<dbReference type="InterPro" id="IPR026891">
    <property type="entry name" value="Fn3-like"/>
</dbReference>
<keyword evidence="6" id="KW-1003">Cell membrane</keyword>
<keyword evidence="15" id="KW-0624">Polysaccharide degradation</keyword>
<evidence type="ECO:0000256" key="21">
    <source>
        <dbReference type="SAM" id="MobiDB-lite"/>
    </source>
</evidence>
<evidence type="ECO:0000256" key="13">
    <source>
        <dbReference type="ARBA" id="ARBA00023277"/>
    </source>
</evidence>
<evidence type="ECO:0000313" key="25">
    <source>
        <dbReference type="Proteomes" id="UP001276659"/>
    </source>
</evidence>
<feature type="region of interest" description="Disordered" evidence="21">
    <location>
        <begin position="843"/>
        <end position="868"/>
    </location>
</feature>
<evidence type="ECO:0000259" key="23">
    <source>
        <dbReference type="SMART" id="SM01217"/>
    </source>
</evidence>
<evidence type="ECO:0000256" key="17">
    <source>
        <dbReference type="ARBA" id="ARBA00039576"/>
    </source>
</evidence>
<comment type="pathway">
    <text evidence="3">Glycan metabolism; cellulose degradation.</text>
</comment>
<name>A0AAE0DFL6_9LECA</name>
<proteinExistence type="inferred from homology"/>
<feature type="domain" description="Fibronectin type III-like" evidence="23">
    <location>
        <begin position="889"/>
        <end position="967"/>
    </location>
</feature>
<keyword evidence="10 22" id="KW-1133">Transmembrane helix</keyword>
<evidence type="ECO:0000256" key="7">
    <source>
        <dbReference type="ARBA" id="ARBA00022692"/>
    </source>
</evidence>
<evidence type="ECO:0000256" key="3">
    <source>
        <dbReference type="ARBA" id="ARBA00004987"/>
    </source>
</evidence>
<feature type="transmembrane region" description="Helical" evidence="22">
    <location>
        <begin position="89"/>
        <end position="108"/>
    </location>
</feature>
<keyword evidence="9" id="KW-0735">Signal-anchor</keyword>
<evidence type="ECO:0000256" key="10">
    <source>
        <dbReference type="ARBA" id="ARBA00022989"/>
    </source>
</evidence>
<gene>
    <name evidence="24" type="ORF">OEA41_010806</name>
</gene>
<dbReference type="Pfam" id="PF00933">
    <property type="entry name" value="Glyco_hydro_3"/>
    <property type="match status" value="1"/>
</dbReference>
<sequence>MAREADLSSSREGLLKHGAATLSRDSLDNYSSSSELDLDELELLEGQTSPRPRGEWSPSKRKKKDNGKEKEHKRAQKAKRKGGWLRSKICWVVSAILLGGLLVLLGGFQTFVYKKPQPMDGLSPPWYPSPKGGTYLQWQKSYLMAATLVSKMSLVEKVNVTTGTGWASDLCVGNTAGAFDAGFPPLCLQDGPLGIRFADHATAWPAGITVGATWNKDLMYKRGRGLGLEHRLKGVNVMLGPAMGPMGRMPGGGRNWEGFGSDPVLQGIAAAQTIRGIQDEGVIATAKHYIANEQEHFRQAREWELPNAISSNIDDRTLHELYLWPFADSIRAGVGSIMCSYNMVNSSSACSNSKLLNGVLKDELGFQGFVQSDWLAQRSGVASALAGLDMTMPGDGLIWADGQSLWGPRLTEAVLNGSVPIERINDMALRTVAVWYQLGQDNQTLFPIPLEGNPRPNFSSWTNDKMGHLHESTDDDTMVVVNNFTDVQGDGKNFHGRLAQEIAAEGTVLVKNKDNILPLSPSGGPEHARGRRRAKYNVGVFGEDAGPNPKGPNACADRSCNDFTLASGWGSGAVEFPFLTPPIEALESTFDLDQVQITQVLTNDLPNDWSAVHGTQDLCIVFITSDAGEGFASWNHITDRIDLYPQKGGDDLVKKVAASCANTIVIVHAVGAVILERWIDLPNIKAVVLANLPGEESGNALADVLFGRVDVSGRLPYTVGKSLSDYGPGGKIMSKPNGIAPQQDFKEGLLIDYRHFDANSITPRYEFGFGLSYTTFTFSDLNLKTLKPKTLLPSPRPNATVLPPTFSTLLPDPETAVFPAGFRKLKNYIYPYLDNSTIKPEPYPYPSGYNTPQPPSPAGGGEGGNPSLYDEHVSVSVNVTNTGKRTGKQVVQVYVSFPSDVTDVSTGRKIDFPVRVLRGFEKAEINATETTTVEVNLTRKDLSYWSVGRQNWVMPDGEFTVAVGASSRDLPLQGSW</sequence>
<dbReference type="Proteomes" id="UP001276659">
    <property type="component" value="Unassembled WGS sequence"/>
</dbReference>
<evidence type="ECO:0000256" key="20">
    <source>
        <dbReference type="ARBA" id="ARBA00041811"/>
    </source>
</evidence>
<comment type="caution">
    <text evidence="24">The sequence shown here is derived from an EMBL/GenBank/DDBJ whole genome shotgun (WGS) entry which is preliminary data.</text>
</comment>
<evidence type="ECO:0000313" key="24">
    <source>
        <dbReference type="EMBL" id="KAK3167679.1"/>
    </source>
</evidence>
<keyword evidence="8" id="KW-0378">Hydrolase</keyword>
<dbReference type="SMART" id="SM01217">
    <property type="entry name" value="Fn3_like"/>
    <property type="match status" value="1"/>
</dbReference>
<dbReference type="GO" id="GO:0005886">
    <property type="term" value="C:plasma membrane"/>
    <property type="evidence" value="ECO:0007669"/>
    <property type="project" value="UniProtKB-SubCell"/>
</dbReference>
<dbReference type="InterPro" id="IPR036881">
    <property type="entry name" value="Glyco_hydro_3_C_sf"/>
</dbReference>
<evidence type="ECO:0000256" key="15">
    <source>
        <dbReference type="ARBA" id="ARBA00023326"/>
    </source>
</evidence>
<keyword evidence="14" id="KW-0326">Glycosidase</keyword>
<dbReference type="AlphaFoldDB" id="A0AAE0DFL6"/>
<keyword evidence="11 22" id="KW-0472">Membrane</keyword>
<dbReference type="InterPro" id="IPR050288">
    <property type="entry name" value="Cellulose_deg_GH3"/>
</dbReference>
<keyword evidence="7 22" id="KW-0812">Transmembrane</keyword>
<dbReference type="Gene3D" id="3.20.20.300">
    <property type="entry name" value="Glycoside hydrolase, family 3, N-terminal domain"/>
    <property type="match status" value="1"/>
</dbReference>
<evidence type="ECO:0000256" key="9">
    <source>
        <dbReference type="ARBA" id="ARBA00022968"/>
    </source>
</evidence>
<accession>A0AAE0DFL6</accession>
<dbReference type="FunFam" id="3.40.50.1700:FF:000003">
    <property type="entry name" value="Probable beta-glucosidase"/>
    <property type="match status" value="1"/>
</dbReference>
<evidence type="ECO:0000256" key="19">
    <source>
        <dbReference type="ARBA" id="ARBA00041599"/>
    </source>
</evidence>
<comment type="subcellular location">
    <subcellularLocation>
        <location evidence="2">Cell membrane</location>
        <topology evidence="2">Single-pass type II membrane protein</topology>
    </subcellularLocation>
</comment>
<dbReference type="PANTHER" id="PTHR42715:SF20">
    <property type="entry name" value="BETA-GLUCOSIDASE E-RELATED"/>
    <property type="match status" value="1"/>
</dbReference>
<dbReference type="SUPFAM" id="SSF52279">
    <property type="entry name" value="Beta-D-glucan exohydrolase, C-terminal domain"/>
    <property type="match status" value="1"/>
</dbReference>
<evidence type="ECO:0000256" key="22">
    <source>
        <dbReference type="SAM" id="Phobius"/>
    </source>
</evidence>
<protein>
    <recommendedName>
        <fullName evidence="17">Probable beta-glucosidase E</fullName>
        <ecNumber evidence="5">3.2.1.21</ecNumber>
    </recommendedName>
    <alternativeName>
        <fullName evidence="18">Beta-D-glucoside glucohydrolase E</fullName>
    </alternativeName>
    <alternativeName>
        <fullName evidence="19">Cellobiase E</fullName>
    </alternativeName>
    <alternativeName>
        <fullName evidence="20">Gentiobiase E</fullName>
    </alternativeName>
</protein>
<dbReference type="GO" id="GO:0008422">
    <property type="term" value="F:beta-glucosidase activity"/>
    <property type="evidence" value="ECO:0007669"/>
    <property type="project" value="UniProtKB-EC"/>
</dbReference>
<evidence type="ECO:0000256" key="16">
    <source>
        <dbReference type="ARBA" id="ARBA00024983"/>
    </source>
</evidence>
<evidence type="ECO:0000256" key="2">
    <source>
        <dbReference type="ARBA" id="ARBA00004401"/>
    </source>
</evidence>
<dbReference type="InterPro" id="IPR002772">
    <property type="entry name" value="Glyco_hydro_3_C"/>
</dbReference>
<evidence type="ECO:0000256" key="5">
    <source>
        <dbReference type="ARBA" id="ARBA00012744"/>
    </source>
</evidence>
<dbReference type="InterPro" id="IPR036962">
    <property type="entry name" value="Glyco_hydro_3_N_sf"/>
</dbReference>
<dbReference type="Pfam" id="PF01915">
    <property type="entry name" value="Glyco_hydro_3_C"/>
    <property type="match status" value="1"/>
</dbReference>
<dbReference type="PANTHER" id="PTHR42715">
    <property type="entry name" value="BETA-GLUCOSIDASE"/>
    <property type="match status" value="1"/>
</dbReference>
<keyword evidence="25" id="KW-1185">Reference proteome</keyword>
<keyword evidence="13" id="KW-0119">Carbohydrate metabolism</keyword>
<organism evidence="24 25">
    <name type="scientific">Lepraria neglecta</name>
    <dbReference type="NCBI Taxonomy" id="209136"/>
    <lineage>
        <taxon>Eukaryota</taxon>
        <taxon>Fungi</taxon>
        <taxon>Dikarya</taxon>
        <taxon>Ascomycota</taxon>
        <taxon>Pezizomycotina</taxon>
        <taxon>Lecanoromycetes</taxon>
        <taxon>OSLEUM clade</taxon>
        <taxon>Lecanoromycetidae</taxon>
        <taxon>Lecanorales</taxon>
        <taxon>Lecanorineae</taxon>
        <taxon>Stereocaulaceae</taxon>
        <taxon>Lepraria</taxon>
    </lineage>
</organism>
<dbReference type="FunFam" id="3.20.20.300:FF:000002">
    <property type="entry name" value="Probable beta-glucosidase"/>
    <property type="match status" value="1"/>
</dbReference>
<dbReference type="Gene3D" id="3.40.50.1700">
    <property type="entry name" value="Glycoside hydrolase family 3 C-terminal domain"/>
    <property type="match status" value="1"/>
</dbReference>
<evidence type="ECO:0000256" key="4">
    <source>
        <dbReference type="ARBA" id="ARBA00005336"/>
    </source>
</evidence>
<comment type="function">
    <text evidence="16">Beta-glucosidases are one of a number of cellulolytic enzymes involved in the degradation of cellulosic biomass. Catalyzes the last step releasing glucose from the inhibitory cellobiose.</text>
</comment>
<reference evidence="24" key="1">
    <citation type="submission" date="2022-11" db="EMBL/GenBank/DDBJ databases">
        <title>Chromosomal genome sequence assembly and mating type (MAT) locus characterization of the leprose asexual lichenized fungus Lepraria neglecta (Nyl.) Erichsen.</title>
        <authorList>
            <person name="Allen J.L."/>
            <person name="Pfeffer B."/>
        </authorList>
    </citation>
    <scope>NUCLEOTIDE SEQUENCE</scope>
    <source>
        <strain evidence="24">Allen 5258</strain>
    </source>
</reference>
<evidence type="ECO:0000256" key="12">
    <source>
        <dbReference type="ARBA" id="ARBA00023180"/>
    </source>
</evidence>
<comment type="catalytic activity">
    <reaction evidence="1">
        <text>Hydrolysis of terminal, non-reducing beta-D-glucosyl residues with release of beta-D-glucose.</text>
        <dbReference type="EC" id="3.2.1.21"/>
    </reaction>
</comment>
<dbReference type="SUPFAM" id="SSF51445">
    <property type="entry name" value="(Trans)glycosidases"/>
    <property type="match status" value="1"/>
</dbReference>
<evidence type="ECO:0000256" key="8">
    <source>
        <dbReference type="ARBA" id="ARBA00022801"/>
    </source>
</evidence>